<evidence type="ECO:0000313" key="1">
    <source>
        <dbReference type="EMBL" id="SVA78611.1"/>
    </source>
</evidence>
<dbReference type="AlphaFoldDB" id="A0A381YPP3"/>
<organism evidence="1">
    <name type="scientific">marine metagenome</name>
    <dbReference type="NCBI Taxonomy" id="408172"/>
    <lineage>
        <taxon>unclassified sequences</taxon>
        <taxon>metagenomes</taxon>
        <taxon>ecological metagenomes</taxon>
    </lineage>
</organism>
<gene>
    <name evidence="1" type="ORF">METZ01_LOCUS131465</name>
</gene>
<protein>
    <submittedName>
        <fullName evidence="1">Uncharacterized protein</fullName>
    </submittedName>
</protein>
<dbReference type="EMBL" id="UINC01018666">
    <property type="protein sequence ID" value="SVA78611.1"/>
    <property type="molecule type" value="Genomic_DNA"/>
</dbReference>
<proteinExistence type="predicted"/>
<reference evidence="1" key="1">
    <citation type="submission" date="2018-05" db="EMBL/GenBank/DDBJ databases">
        <authorList>
            <person name="Lanie J.A."/>
            <person name="Ng W.-L."/>
            <person name="Kazmierczak K.M."/>
            <person name="Andrzejewski T.M."/>
            <person name="Davidsen T.M."/>
            <person name="Wayne K.J."/>
            <person name="Tettelin H."/>
            <person name="Glass J.I."/>
            <person name="Rusch D."/>
            <person name="Podicherti R."/>
            <person name="Tsui H.-C.T."/>
            <person name="Winkler M.E."/>
        </authorList>
    </citation>
    <scope>NUCLEOTIDE SEQUENCE</scope>
</reference>
<name>A0A381YPP3_9ZZZZ</name>
<accession>A0A381YPP3</accession>
<sequence>MNSLISTYEIIRENLFKSDTKVRDQYFKEYFLDSVLKKHPYKLLTMKHDQSSSIDEYIHNDTMPEYCFIDLTNDQKFFVDTYHQPIWLGTYPYQYINPIVKEKLLLYQKYDSIRRLFIAITVGGDRISGKPLECFLVPVRYLKHEHKLFRKLLQYFVIQNVDVSFDEYTSPLSSNDLWNRFEWKNSNVSSMDLL</sequence>